<feature type="domain" description="DUF4767" evidence="2">
    <location>
        <begin position="86"/>
        <end position="214"/>
    </location>
</feature>
<dbReference type="PATRIC" id="fig|47770.28.peg.2188"/>
<comment type="caution">
    <text evidence="3">The sequence shown here is derived from an EMBL/GenBank/DDBJ whole genome shotgun (WGS) entry which is preliminary data.</text>
</comment>
<sequence>MNRKIFVGIAAVTLAVTLTGCSQVHFGKDAVTIGEVKQNKKTVNVKKAKSAKVQSSSSKKIKPKKDSKKKIKENKKNRTKKSAVVIWNTAKTAKLKTAVNNWSKKSGQTYQFYDGKKNLKTKKGATYPGVLATNRFVLNKKSIKIGYSPTGKAKYDYNVLAIANDDFKSWHNTYLFCLKSDKPVILLDQSRNGNPIVVKVVKDTSLNKIFSQLVK</sequence>
<feature type="compositionally biased region" description="Basic residues" evidence="1">
    <location>
        <begin position="59"/>
        <end position="80"/>
    </location>
</feature>
<proteinExistence type="predicted"/>
<dbReference type="PROSITE" id="PS51257">
    <property type="entry name" value="PROKAR_LIPOPROTEIN"/>
    <property type="match status" value="1"/>
</dbReference>
<dbReference type="Proteomes" id="UP000067598">
    <property type="component" value="Unassembled WGS sequence"/>
</dbReference>
<dbReference type="InterPro" id="IPR031927">
    <property type="entry name" value="DUF4767"/>
</dbReference>
<accession>A0A125P6H1</accession>
<evidence type="ECO:0000313" key="3">
    <source>
        <dbReference type="EMBL" id="KWU04400.1"/>
    </source>
</evidence>
<organism evidence="3 4">
    <name type="scientific">Lactobacillus crispatus</name>
    <dbReference type="NCBI Taxonomy" id="47770"/>
    <lineage>
        <taxon>Bacteria</taxon>
        <taxon>Bacillati</taxon>
        <taxon>Bacillota</taxon>
        <taxon>Bacilli</taxon>
        <taxon>Lactobacillales</taxon>
        <taxon>Lactobacillaceae</taxon>
        <taxon>Lactobacillus</taxon>
    </lineage>
</organism>
<dbReference type="Pfam" id="PF15983">
    <property type="entry name" value="DUF4767"/>
    <property type="match status" value="1"/>
</dbReference>
<reference evidence="3 4" key="1">
    <citation type="journal article" date="2016" name="Microbiology (Mosc.)">
        <title>Comparison of Lactobacillus crispatus isolates from Lactobacillus-dominated vaginal microbiomes with isolates from microbiomes containing bacterial vaginosis-associated bacteria.</title>
        <authorList>
            <person name="Abdelmaksoud A.A."/>
            <person name="Koparde V.N."/>
            <person name="Sheth N.U."/>
            <person name="Serrano M.G."/>
            <person name="Glascock A.L."/>
            <person name="Fettweis J.M."/>
            <person name="Strauss Iii J.F."/>
            <person name="Buck G.A."/>
            <person name="Jefferson K.K."/>
        </authorList>
    </citation>
    <scope>NUCLEOTIDE SEQUENCE [LARGE SCALE GENOMIC DNA]</scope>
    <source>
        <strain evidence="3 4">VMC3</strain>
    </source>
</reference>
<dbReference type="RefSeq" id="WP_060461877.1">
    <property type="nucleotide sequence ID" value="NZ_AP025162.1"/>
</dbReference>
<gene>
    <name evidence="3" type="ORF">AEL95_02865</name>
</gene>
<evidence type="ECO:0000313" key="4">
    <source>
        <dbReference type="Proteomes" id="UP000067598"/>
    </source>
</evidence>
<evidence type="ECO:0000259" key="2">
    <source>
        <dbReference type="Pfam" id="PF15983"/>
    </source>
</evidence>
<dbReference type="AlphaFoldDB" id="A0A125P6H1"/>
<protein>
    <recommendedName>
        <fullName evidence="2">DUF4767 domain-containing protein</fullName>
    </recommendedName>
</protein>
<dbReference type="EMBL" id="LJGP01000009">
    <property type="protein sequence ID" value="KWU04400.1"/>
    <property type="molecule type" value="Genomic_DNA"/>
</dbReference>
<name>A0A125P6H1_9LACO</name>
<evidence type="ECO:0000256" key="1">
    <source>
        <dbReference type="SAM" id="MobiDB-lite"/>
    </source>
</evidence>
<feature type="region of interest" description="Disordered" evidence="1">
    <location>
        <begin position="44"/>
        <end position="80"/>
    </location>
</feature>